<keyword evidence="2" id="KW-0433">Leucine-rich repeat</keyword>
<sequence length="445" mass="50874">MEILELSYKHLPGILKACFIYLGVFLEDKDIPVRKLIRFWMAEGFIEETERKSLEEVAEDQLMELVGRSLVSIHKTRSNGKVRTSRLHDLLLDLCHLKAKEENFQQLVNKHDEPYASFPDSEYDLEFGSNNFLAPVIFNSYRLSFNVKRPHFVDSRPSGPVARSLTFCASSDSEPKCPYDISFIGNNFKLLRLLDLESIMANSFPDEIGLMVQLRYLALSRYMQSIPPSVSKLWKLETLVAKGSRGKVILPETIWSMVRLRHLHVNNHAVFNLQGLAGSSFHLENLVSFSTPSLSCRLFALVELQNLRIFSSLKSLKKLSLSNFRLQANHLTVIGKLPNPRVVKLRAGTLEGQKWDTREEEFKELKFLELDTMSLVEWDASYDHLPSPEQLVLRNCKGLERIPSEFAGIATLQKVEVHWCGQSVEEPAKEINEETPEIKVIISSL</sequence>
<feature type="domain" description="Disease resistance protein winged helix" evidence="7">
    <location>
        <begin position="24"/>
        <end position="95"/>
    </location>
</feature>
<name>A0AAV1CEF7_OLDCO</name>
<protein>
    <submittedName>
        <fullName evidence="9">OLC1v1029466C1</fullName>
    </submittedName>
</protein>
<dbReference type="InterPro" id="IPR058922">
    <property type="entry name" value="WHD_DRP"/>
</dbReference>
<keyword evidence="6" id="KW-0067">ATP-binding</keyword>
<dbReference type="InterPro" id="IPR032675">
    <property type="entry name" value="LRR_dom_sf"/>
</dbReference>
<accession>A0AAV1CEF7</accession>
<feature type="domain" description="Disease resistance R13L4/SHOC-2-like LRR" evidence="8">
    <location>
        <begin position="186"/>
        <end position="309"/>
    </location>
</feature>
<evidence type="ECO:0000256" key="2">
    <source>
        <dbReference type="ARBA" id="ARBA00022614"/>
    </source>
</evidence>
<evidence type="ECO:0000256" key="1">
    <source>
        <dbReference type="ARBA" id="ARBA00008894"/>
    </source>
</evidence>
<dbReference type="AlphaFoldDB" id="A0AAV1CEF7"/>
<dbReference type="InterPro" id="IPR055414">
    <property type="entry name" value="LRR_R13L4/SHOC2-like"/>
</dbReference>
<comment type="similarity">
    <text evidence="1">Belongs to the disease resistance NB-LRR family.</text>
</comment>
<dbReference type="EMBL" id="OX459119">
    <property type="protein sequence ID" value="CAI9093875.1"/>
    <property type="molecule type" value="Genomic_DNA"/>
</dbReference>
<dbReference type="Gene3D" id="3.80.10.10">
    <property type="entry name" value="Ribonuclease Inhibitor"/>
    <property type="match status" value="1"/>
</dbReference>
<keyword evidence="5" id="KW-0611">Plant defense</keyword>
<dbReference type="GO" id="GO:0006952">
    <property type="term" value="P:defense response"/>
    <property type="evidence" value="ECO:0007669"/>
    <property type="project" value="UniProtKB-KW"/>
</dbReference>
<keyword evidence="3" id="KW-0677">Repeat</keyword>
<evidence type="ECO:0000313" key="10">
    <source>
        <dbReference type="Proteomes" id="UP001161247"/>
    </source>
</evidence>
<proteinExistence type="inferred from homology"/>
<dbReference type="SUPFAM" id="SSF52058">
    <property type="entry name" value="L domain-like"/>
    <property type="match status" value="1"/>
</dbReference>
<evidence type="ECO:0000313" key="9">
    <source>
        <dbReference type="EMBL" id="CAI9093875.1"/>
    </source>
</evidence>
<dbReference type="Gene3D" id="1.10.10.10">
    <property type="entry name" value="Winged helix-like DNA-binding domain superfamily/Winged helix DNA-binding domain"/>
    <property type="match status" value="1"/>
</dbReference>
<evidence type="ECO:0000256" key="4">
    <source>
        <dbReference type="ARBA" id="ARBA00022741"/>
    </source>
</evidence>
<evidence type="ECO:0000256" key="3">
    <source>
        <dbReference type="ARBA" id="ARBA00022737"/>
    </source>
</evidence>
<evidence type="ECO:0000259" key="7">
    <source>
        <dbReference type="Pfam" id="PF23559"/>
    </source>
</evidence>
<keyword evidence="4" id="KW-0547">Nucleotide-binding</keyword>
<gene>
    <name evidence="9" type="ORF">OLC1_LOCUS5188</name>
</gene>
<dbReference type="Pfam" id="PF23559">
    <property type="entry name" value="WHD_DRP"/>
    <property type="match status" value="1"/>
</dbReference>
<dbReference type="GO" id="GO:0005524">
    <property type="term" value="F:ATP binding"/>
    <property type="evidence" value="ECO:0007669"/>
    <property type="project" value="UniProtKB-KW"/>
</dbReference>
<dbReference type="FunFam" id="1.10.10.10:FF:000322">
    <property type="entry name" value="Probable disease resistance protein At1g63360"/>
    <property type="match status" value="1"/>
</dbReference>
<dbReference type="InterPro" id="IPR036388">
    <property type="entry name" value="WH-like_DNA-bd_sf"/>
</dbReference>
<reference evidence="9" key="1">
    <citation type="submission" date="2023-03" db="EMBL/GenBank/DDBJ databases">
        <authorList>
            <person name="Julca I."/>
        </authorList>
    </citation>
    <scope>NUCLEOTIDE SEQUENCE</scope>
</reference>
<dbReference type="Proteomes" id="UP001161247">
    <property type="component" value="Chromosome 2"/>
</dbReference>
<dbReference type="PANTHER" id="PTHR15140">
    <property type="entry name" value="TUBULIN-SPECIFIC CHAPERONE E"/>
    <property type="match status" value="1"/>
</dbReference>
<evidence type="ECO:0000256" key="5">
    <source>
        <dbReference type="ARBA" id="ARBA00022821"/>
    </source>
</evidence>
<dbReference type="PANTHER" id="PTHR15140:SF33">
    <property type="entry name" value="LATE BLIGHT RESISTANCE PROTEIN HOMOLOG R1A-3 ISOFORM X1"/>
    <property type="match status" value="1"/>
</dbReference>
<evidence type="ECO:0000259" key="8">
    <source>
        <dbReference type="Pfam" id="PF23598"/>
    </source>
</evidence>
<dbReference type="Pfam" id="PF23598">
    <property type="entry name" value="LRR_14"/>
    <property type="match status" value="1"/>
</dbReference>
<evidence type="ECO:0000256" key="6">
    <source>
        <dbReference type="ARBA" id="ARBA00022840"/>
    </source>
</evidence>
<keyword evidence="10" id="KW-1185">Reference proteome</keyword>
<organism evidence="9 10">
    <name type="scientific">Oldenlandia corymbosa var. corymbosa</name>
    <dbReference type="NCBI Taxonomy" id="529605"/>
    <lineage>
        <taxon>Eukaryota</taxon>
        <taxon>Viridiplantae</taxon>
        <taxon>Streptophyta</taxon>
        <taxon>Embryophyta</taxon>
        <taxon>Tracheophyta</taxon>
        <taxon>Spermatophyta</taxon>
        <taxon>Magnoliopsida</taxon>
        <taxon>eudicotyledons</taxon>
        <taxon>Gunneridae</taxon>
        <taxon>Pentapetalae</taxon>
        <taxon>asterids</taxon>
        <taxon>lamiids</taxon>
        <taxon>Gentianales</taxon>
        <taxon>Rubiaceae</taxon>
        <taxon>Rubioideae</taxon>
        <taxon>Spermacoceae</taxon>
        <taxon>Hedyotis-Oldenlandia complex</taxon>
        <taxon>Oldenlandia</taxon>
    </lineage>
</organism>